<keyword evidence="5" id="KW-1185">Reference proteome</keyword>
<feature type="region of interest" description="Disordered" evidence="2">
    <location>
        <begin position="119"/>
        <end position="140"/>
    </location>
</feature>
<feature type="domain" description="RRM" evidence="3">
    <location>
        <begin position="36"/>
        <end position="110"/>
    </location>
</feature>
<evidence type="ECO:0000256" key="1">
    <source>
        <dbReference type="PROSITE-ProRule" id="PRU00176"/>
    </source>
</evidence>
<dbReference type="InterPro" id="IPR035979">
    <property type="entry name" value="RBD_domain_sf"/>
</dbReference>
<dbReference type="Pfam" id="PF00076">
    <property type="entry name" value="RRM_1"/>
    <property type="match status" value="1"/>
</dbReference>
<evidence type="ECO:0000313" key="5">
    <source>
        <dbReference type="Proteomes" id="UP001152885"/>
    </source>
</evidence>
<reference evidence="4" key="1">
    <citation type="submission" date="2022-12" db="EMBL/GenBank/DDBJ databases">
        <authorList>
            <person name="Brejova B."/>
        </authorList>
    </citation>
    <scope>NUCLEOTIDE SEQUENCE</scope>
</reference>
<dbReference type="PROSITE" id="PS50102">
    <property type="entry name" value="RRM"/>
    <property type="match status" value="1"/>
</dbReference>
<organism evidence="4 5">
    <name type="scientific">Candida verbasci</name>
    <dbReference type="NCBI Taxonomy" id="1227364"/>
    <lineage>
        <taxon>Eukaryota</taxon>
        <taxon>Fungi</taxon>
        <taxon>Dikarya</taxon>
        <taxon>Ascomycota</taxon>
        <taxon>Saccharomycotina</taxon>
        <taxon>Pichiomycetes</taxon>
        <taxon>Debaryomycetaceae</taxon>
        <taxon>Candida/Lodderomyces clade</taxon>
        <taxon>Candida</taxon>
    </lineage>
</organism>
<keyword evidence="1" id="KW-0694">RNA-binding</keyword>
<accession>A0A9W4XFM1</accession>
<dbReference type="Proteomes" id="UP001152885">
    <property type="component" value="Unassembled WGS sequence"/>
</dbReference>
<dbReference type="GO" id="GO:0003723">
    <property type="term" value="F:RNA binding"/>
    <property type="evidence" value="ECO:0007669"/>
    <property type="project" value="UniProtKB-UniRule"/>
</dbReference>
<proteinExistence type="predicted"/>
<comment type="caution">
    <text evidence="4">The sequence shown here is derived from an EMBL/GenBank/DDBJ whole genome shotgun (WGS) entry which is preliminary data.</text>
</comment>
<dbReference type="Gene3D" id="3.30.70.330">
    <property type="match status" value="1"/>
</dbReference>
<evidence type="ECO:0000313" key="4">
    <source>
        <dbReference type="EMBL" id="CAI5756876.1"/>
    </source>
</evidence>
<evidence type="ECO:0000256" key="2">
    <source>
        <dbReference type="SAM" id="MobiDB-lite"/>
    </source>
</evidence>
<protein>
    <recommendedName>
        <fullName evidence="3">RRM domain-containing protein</fullName>
    </recommendedName>
</protein>
<dbReference type="InterPro" id="IPR012677">
    <property type="entry name" value="Nucleotide-bd_a/b_plait_sf"/>
</dbReference>
<dbReference type="SMART" id="SM00360">
    <property type="entry name" value="RRM"/>
    <property type="match status" value="1"/>
</dbReference>
<dbReference type="SUPFAM" id="SSF54928">
    <property type="entry name" value="RNA-binding domain, RBD"/>
    <property type="match status" value="1"/>
</dbReference>
<dbReference type="OrthoDB" id="277802at2759"/>
<evidence type="ECO:0000259" key="3">
    <source>
        <dbReference type="PROSITE" id="PS50102"/>
    </source>
</evidence>
<gene>
    <name evidence="4" type="ORF">CANVERA_P1393</name>
</gene>
<dbReference type="AlphaFoldDB" id="A0A9W4XFM1"/>
<dbReference type="InterPro" id="IPR000504">
    <property type="entry name" value="RRM_dom"/>
</dbReference>
<dbReference type="EMBL" id="CANTUO010000001">
    <property type="protein sequence ID" value="CAI5756876.1"/>
    <property type="molecule type" value="Genomic_DNA"/>
</dbReference>
<sequence>MPSSSNKRVKRIQNESILTNGSKKSKLDYSILKPSQTLYIKNLNNKINKQLLKENLYLLFINFGDLIDVKLYNGFAFIIYSNVDSSILAMKSLQNEEFFSKKLIINYATKESKIITYAKKTNDETNDDEDDDDDAMPTYE</sequence>
<name>A0A9W4XFM1_9ASCO</name>
<feature type="compositionally biased region" description="Acidic residues" evidence="2">
    <location>
        <begin position="124"/>
        <end position="140"/>
    </location>
</feature>